<gene>
    <name evidence="1" type="ORF">F0562_022656</name>
</gene>
<dbReference type="Proteomes" id="UP000325577">
    <property type="component" value="Linkage Group LG12"/>
</dbReference>
<reference evidence="1 2" key="1">
    <citation type="submission" date="2019-09" db="EMBL/GenBank/DDBJ databases">
        <title>A chromosome-level genome assembly of the Chinese tupelo Nyssa sinensis.</title>
        <authorList>
            <person name="Yang X."/>
            <person name="Kang M."/>
            <person name="Yang Y."/>
            <person name="Xiong H."/>
            <person name="Wang M."/>
            <person name="Zhang Z."/>
            <person name="Wang Z."/>
            <person name="Wu H."/>
            <person name="Ma T."/>
            <person name="Liu J."/>
            <person name="Xi Z."/>
        </authorList>
    </citation>
    <scope>NUCLEOTIDE SEQUENCE [LARGE SCALE GENOMIC DNA]</scope>
    <source>
        <strain evidence="1">J267</strain>
        <tissue evidence="1">Leaf</tissue>
    </source>
</reference>
<evidence type="ECO:0000313" key="1">
    <source>
        <dbReference type="EMBL" id="KAA8541504.1"/>
    </source>
</evidence>
<proteinExistence type="predicted"/>
<dbReference type="EMBL" id="CM018035">
    <property type="protein sequence ID" value="KAA8541504.1"/>
    <property type="molecule type" value="Genomic_DNA"/>
</dbReference>
<accession>A0A5J5BFH8</accession>
<protein>
    <submittedName>
        <fullName evidence="1">Uncharacterized protein</fullName>
    </submittedName>
</protein>
<dbReference type="AlphaFoldDB" id="A0A5J5BFH8"/>
<keyword evidence="2" id="KW-1185">Reference proteome</keyword>
<evidence type="ECO:0000313" key="2">
    <source>
        <dbReference type="Proteomes" id="UP000325577"/>
    </source>
</evidence>
<dbReference type="OrthoDB" id="293823at2759"/>
<name>A0A5J5BFH8_9ASTE</name>
<sequence length="188" mass="19471">MFSMNLCFPFQAAVTSSIEQGTFAQEQVEETASQDSKSDIVVRTPPSKNGVINSSAPLTLVGSLATLGTLNASAHNLSGASTAPVILSGLTSVRGVLEDAGAVVSSSPINISNSAKEEANANFPGRRSSPALAETRLKGIGRVFPEENSALPDINERIAHYGLIVNQAAAISFAIPFKHYKATSAVAA</sequence>
<organism evidence="1 2">
    <name type="scientific">Nyssa sinensis</name>
    <dbReference type="NCBI Taxonomy" id="561372"/>
    <lineage>
        <taxon>Eukaryota</taxon>
        <taxon>Viridiplantae</taxon>
        <taxon>Streptophyta</taxon>
        <taxon>Embryophyta</taxon>
        <taxon>Tracheophyta</taxon>
        <taxon>Spermatophyta</taxon>
        <taxon>Magnoliopsida</taxon>
        <taxon>eudicotyledons</taxon>
        <taxon>Gunneridae</taxon>
        <taxon>Pentapetalae</taxon>
        <taxon>asterids</taxon>
        <taxon>Cornales</taxon>
        <taxon>Nyssaceae</taxon>
        <taxon>Nyssa</taxon>
    </lineage>
</organism>